<feature type="transmembrane region" description="Helical" evidence="7">
    <location>
        <begin position="12"/>
        <end position="30"/>
    </location>
</feature>
<keyword evidence="5 7" id="KW-0472">Membrane</keyword>
<evidence type="ECO:0000256" key="6">
    <source>
        <dbReference type="ARBA" id="ARBA00023315"/>
    </source>
</evidence>
<dbReference type="Pfam" id="PF03279">
    <property type="entry name" value="Lip_A_acyltrans"/>
    <property type="match status" value="1"/>
</dbReference>
<keyword evidence="7" id="KW-1133">Transmembrane helix</keyword>
<protein>
    <submittedName>
        <fullName evidence="8">Lipid A biosynthesis acyltransferase</fullName>
    </submittedName>
</protein>
<dbReference type="InterPro" id="IPR004960">
    <property type="entry name" value="LipA_acyltrans"/>
</dbReference>
<evidence type="ECO:0000256" key="2">
    <source>
        <dbReference type="ARBA" id="ARBA00022475"/>
    </source>
</evidence>
<dbReference type="KEGG" id="pbh:AAW51_0945"/>
<evidence type="ECO:0000256" key="4">
    <source>
        <dbReference type="ARBA" id="ARBA00022679"/>
    </source>
</evidence>
<evidence type="ECO:0000256" key="1">
    <source>
        <dbReference type="ARBA" id="ARBA00004533"/>
    </source>
</evidence>
<sequence>MQTLFRFLSHWPLGLLHAIGFFLGWATWWASPTYRRRFRENVAQSGLPWSAVRPAVGAAGKMVMELPWLWFRPADRPLGDKVRWLNSELIEEAKRQGRGVIFLTPHLGCFEVTAQSYAELFTEPGKPITVLYRPARKAAIRPIVETARRRPGLAAAPASLAGVRQMIRALRQGQAVGLLPDQVPPEGLGVWAPFLGRPAYTMTLASRLAQQTGAAVLLVWGERLPRGRGYVVRVDALEPALPEGGADQAQSAAALINRAMERLILQCPEQYLWGYHRYKEPRHDTALSGGAT</sequence>
<dbReference type="PIRSF" id="PIRSF026649">
    <property type="entry name" value="MsbB"/>
    <property type="match status" value="1"/>
</dbReference>
<keyword evidence="9" id="KW-1185">Reference proteome</keyword>
<dbReference type="STRING" id="413882.AAW51_0945"/>
<name>A0A0G3BJS2_9BURK</name>
<keyword evidence="4 8" id="KW-0808">Transferase</keyword>
<dbReference type="Proteomes" id="UP000035352">
    <property type="component" value="Chromosome"/>
</dbReference>
<dbReference type="PANTHER" id="PTHR30606:SF10">
    <property type="entry name" value="PHOSPHATIDYLINOSITOL MANNOSIDE ACYLTRANSFERASE"/>
    <property type="match status" value="1"/>
</dbReference>
<dbReference type="OrthoDB" id="8524027at2"/>
<keyword evidence="2" id="KW-1003">Cell membrane</keyword>
<keyword evidence="7" id="KW-0812">Transmembrane</keyword>
<dbReference type="EMBL" id="CP011371">
    <property type="protein sequence ID" value="AKJ27636.1"/>
    <property type="molecule type" value="Genomic_DNA"/>
</dbReference>
<keyword evidence="3" id="KW-0997">Cell inner membrane</keyword>
<accession>A0A0G3BJS2</accession>
<dbReference type="PATRIC" id="fig|413882.6.peg.1000"/>
<dbReference type="GO" id="GO:0005886">
    <property type="term" value="C:plasma membrane"/>
    <property type="evidence" value="ECO:0007669"/>
    <property type="project" value="UniProtKB-SubCell"/>
</dbReference>
<dbReference type="RefSeq" id="WP_047193670.1">
    <property type="nucleotide sequence ID" value="NZ_CP011371.1"/>
</dbReference>
<evidence type="ECO:0000313" key="8">
    <source>
        <dbReference type="EMBL" id="AKJ27636.1"/>
    </source>
</evidence>
<proteinExistence type="predicted"/>
<gene>
    <name evidence="8" type="primary">htrB</name>
    <name evidence="8" type="ORF">AAW51_0945</name>
</gene>
<evidence type="ECO:0000313" key="9">
    <source>
        <dbReference type="Proteomes" id="UP000035352"/>
    </source>
</evidence>
<evidence type="ECO:0000256" key="7">
    <source>
        <dbReference type="SAM" id="Phobius"/>
    </source>
</evidence>
<dbReference type="PANTHER" id="PTHR30606">
    <property type="entry name" value="LIPID A BIOSYNTHESIS LAUROYL ACYLTRANSFERASE"/>
    <property type="match status" value="1"/>
</dbReference>
<dbReference type="CDD" id="cd07984">
    <property type="entry name" value="LPLAT_LABLAT-like"/>
    <property type="match status" value="1"/>
</dbReference>
<dbReference type="AlphaFoldDB" id="A0A0G3BJS2"/>
<dbReference type="GO" id="GO:0009247">
    <property type="term" value="P:glycolipid biosynthetic process"/>
    <property type="evidence" value="ECO:0007669"/>
    <property type="project" value="UniProtKB-ARBA"/>
</dbReference>
<dbReference type="GO" id="GO:0016746">
    <property type="term" value="F:acyltransferase activity"/>
    <property type="evidence" value="ECO:0007669"/>
    <property type="project" value="UniProtKB-KW"/>
</dbReference>
<comment type="subcellular location">
    <subcellularLocation>
        <location evidence="1">Cell inner membrane</location>
    </subcellularLocation>
</comment>
<evidence type="ECO:0000256" key="3">
    <source>
        <dbReference type="ARBA" id="ARBA00022519"/>
    </source>
</evidence>
<evidence type="ECO:0000256" key="5">
    <source>
        <dbReference type="ARBA" id="ARBA00023136"/>
    </source>
</evidence>
<organism evidence="8 9">
    <name type="scientific">Caldimonas brevitalea</name>
    <dbReference type="NCBI Taxonomy" id="413882"/>
    <lineage>
        <taxon>Bacteria</taxon>
        <taxon>Pseudomonadati</taxon>
        <taxon>Pseudomonadota</taxon>
        <taxon>Betaproteobacteria</taxon>
        <taxon>Burkholderiales</taxon>
        <taxon>Sphaerotilaceae</taxon>
        <taxon>Caldimonas</taxon>
    </lineage>
</organism>
<dbReference type="NCBIfam" id="NF006487">
    <property type="entry name" value="PRK08905.1"/>
    <property type="match status" value="1"/>
</dbReference>
<reference evidence="8 9" key="1">
    <citation type="submission" date="2015-05" db="EMBL/GenBank/DDBJ databases">
        <authorList>
            <person name="Tang B."/>
            <person name="Yu Y."/>
        </authorList>
    </citation>
    <scope>NUCLEOTIDE SEQUENCE [LARGE SCALE GENOMIC DNA]</scope>
    <source>
        <strain evidence="8 9">DSM 7029</strain>
    </source>
</reference>
<keyword evidence="6 8" id="KW-0012">Acyltransferase</keyword>